<name>A0A5B8J7F0_9ACTN</name>
<dbReference type="EMBL" id="CP042266">
    <property type="protein sequence ID" value="QDY77307.1"/>
    <property type="molecule type" value="Genomic_DNA"/>
</dbReference>
<dbReference type="AlphaFoldDB" id="A0A5B8J7F0"/>
<evidence type="ECO:0000313" key="1">
    <source>
        <dbReference type="EMBL" id="QDY77307.1"/>
    </source>
</evidence>
<proteinExistence type="predicted"/>
<dbReference type="OrthoDB" id="3539349at2"/>
<keyword evidence="2" id="KW-1185">Reference proteome</keyword>
<evidence type="ECO:0008006" key="3">
    <source>
        <dbReference type="Google" id="ProtNLM"/>
    </source>
</evidence>
<protein>
    <recommendedName>
        <fullName evidence="3">Peptidase inhibitor family I36 protein</fullName>
    </recommendedName>
</protein>
<dbReference type="Pfam" id="PF03995">
    <property type="entry name" value="Inhibitor_I36"/>
    <property type="match status" value="1"/>
</dbReference>
<accession>A0A5B8J7F0</accession>
<evidence type="ECO:0000313" key="2">
    <source>
        <dbReference type="Proteomes" id="UP000320580"/>
    </source>
</evidence>
<reference evidence="1 2" key="1">
    <citation type="submission" date="2019-07" db="EMBL/GenBank/DDBJ databases">
        <authorList>
            <person name="Zhu P."/>
        </authorList>
    </citation>
    <scope>NUCLEOTIDE SEQUENCE [LARGE SCALE GENOMIC DNA]</scope>
    <source>
        <strain evidence="1 2">SSL-25</strain>
    </source>
</reference>
<sequence>MPFGHPGRRSRRDSDHALTRGFAVRLASGAVPPGSIPAAFARGDAMTVKSARPPRRIRRPAMLLSALALAAASVAVTAPAQASAPDAAAVALPAPSAGDTRAAVTALDAGQRSQLQSEIDQQLAATTGGVQISANEISYNGGEPIMVFPLPGAATAPASSGAALTAEGVDPAVIQEITVEGCPAGDWDNRWYCFYQHPDFGGRRLQWNYEHCNGVNFGQYDFRNRASGWVNTTIPNHPARLYVRVYDTDPAPDDYLWTGNPGAKDAHVGAANNDKADLFRACRS</sequence>
<dbReference type="KEGG" id="sqz:FQU76_13150"/>
<organism evidence="1 2">
    <name type="scientific">Streptomyces qinzhouensis</name>
    <dbReference type="NCBI Taxonomy" id="2599401"/>
    <lineage>
        <taxon>Bacteria</taxon>
        <taxon>Bacillati</taxon>
        <taxon>Actinomycetota</taxon>
        <taxon>Actinomycetes</taxon>
        <taxon>Kitasatosporales</taxon>
        <taxon>Streptomycetaceae</taxon>
        <taxon>Streptomyces</taxon>
    </lineage>
</organism>
<dbReference type="Proteomes" id="UP000320580">
    <property type="component" value="Chromosome"/>
</dbReference>
<gene>
    <name evidence="1" type="ORF">FQU76_13150</name>
</gene>